<organism evidence="1 2">
    <name type="scientific">Cetraspora pellucida</name>
    <dbReference type="NCBI Taxonomy" id="1433469"/>
    <lineage>
        <taxon>Eukaryota</taxon>
        <taxon>Fungi</taxon>
        <taxon>Fungi incertae sedis</taxon>
        <taxon>Mucoromycota</taxon>
        <taxon>Glomeromycotina</taxon>
        <taxon>Glomeromycetes</taxon>
        <taxon>Diversisporales</taxon>
        <taxon>Gigasporaceae</taxon>
        <taxon>Cetraspora</taxon>
    </lineage>
</organism>
<evidence type="ECO:0000313" key="2">
    <source>
        <dbReference type="Proteomes" id="UP000789759"/>
    </source>
</evidence>
<dbReference type="Proteomes" id="UP000789759">
    <property type="component" value="Unassembled WGS sequence"/>
</dbReference>
<protein>
    <submittedName>
        <fullName evidence="1">23868_t:CDS:1</fullName>
    </submittedName>
</protein>
<dbReference type="AlphaFoldDB" id="A0A9N9PBU9"/>
<gene>
    <name evidence="1" type="ORF">CPELLU_LOCUS18302</name>
</gene>
<name>A0A9N9PBU9_9GLOM</name>
<dbReference type="EMBL" id="CAJVQA010035688">
    <property type="protein sequence ID" value="CAG8807514.1"/>
    <property type="molecule type" value="Genomic_DNA"/>
</dbReference>
<evidence type="ECO:0000313" key="1">
    <source>
        <dbReference type="EMBL" id="CAG8807514.1"/>
    </source>
</evidence>
<sequence>NEKYKQDKTTSSIIVNAGGLSGLKKEERINAISWMCIQVIYINTDNR</sequence>
<feature type="non-terminal residue" evidence="1">
    <location>
        <position position="1"/>
    </location>
</feature>
<keyword evidence="2" id="KW-1185">Reference proteome</keyword>
<accession>A0A9N9PBU9</accession>
<reference evidence="1" key="1">
    <citation type="submission" date="2021-06" db="EMBL/GenBank/DDBJ databases">
        <authorList>
            <person name="Kallberg Y."/>
            <person name="Tangrot J."/>
            <person name="Rosling A."/>
        </authorList>
    </citation>
    <scope>NUCLEOTIDE SEQUENCE</scope>
    <source>
        <strain evidence="1">FL966</strain>
    </source>
</reference>
<proteinExistence type="predicted"/>
<comment type="caution">
    <text evidence="1">The sequence shown here is derived from an EMBL/GenBank/DDBJ whole genome shotgun (WGS) entry which is preliminary data.</text>
</comment>